<evidence type="ECO:0000259" key="2">
    <source>
        <dbReference type="Pfam" id="PF02120"/>
    </source>
</evidence>
<reference evidence="4" key="1">
    <citation type="submission" date="2016-10" db="EMBL/GenBank/DDBJ databases">
        <authorList>
            <person name="Varghese N."/>
            <person name="Submissions S."/>
        </authorList>
    </citation>
    <scope>NUCLEOTIDE SEQUENCE [LARGE SCALE GENOMIC DNA]</scope>
    <source>
        <strain evidence="4">DSM 24213</strain>
    </source>
</reference>
<evidence type="ECO:0000313" key="3">
    <source>
        <dbReference type="EMBL" id="SFM13962.1"/>
    </source>
</evidence>
<dbReference type="OrthoDB" id="6113047at2"/>
<name>A0A1I4NEH0_9GAMM</name>
<feature type="region of interest" description="Disordered" evidence="1">
    <location>
        <begin position="1"/>
        <end position="32"/>
    </location>
</feature>
<feature type="region of interest" description="Disordered" evidence="1">
    <location>
        <begin position="508"/>
        <end position="527"/>
    </location>
</feature>
<evidence type="ECO:0000313" key="4">
    <source>
        <dbReference type="Proteomes" id="UP000243629"/>
    </source>
</evidence>
<dbReference type="RefSeq" id="WP_093471591.1">
    <property type="nucleotide sequence ID" value="NZ_FOUI01000001.1"/>
</dbReference>
<organism evidence="3 4">
    <name type="scientific">Halopseudomonas yangmingensis</name>
    <dbReference type="NCBI Taxonomy" id="1720063"/>
    <lineage>
        <taxon>Bacteria</taxon>
        <taxon>Pseudomonadati</taxon>
        <taxon>Pseudomonadota</taxon>
        <taxon>Gammaproteobacteria</taxon>
        <taxon>Pseudomonadales</taxon>
        <taxon>Pseudomonadaceae</taxon>
        <taxon>Halopseudomonas</taxon>
    </lineage>
</organism>
<accession>A0A1I4NEH0</accession>
<dbReference type="Proteomes" id="UP000243629">
    <property type="component" value="Unassembled WGS sequence"/>
</dbReference>
<dbReference type="EMBL" id="FOUI01000001">
    <property type="protein sequence ID" value="SFM13962.1"/>
    <property type="molecule type" value="Genomic_DNA"/>
</dbReference>
<evidence type="ECO:0000256" key="1">
    <source>
        <dbReference type="SAM" id="MobiDB-lite"/>
    </source>
</evidence>
<dbReference type="STRING" id="1720063.SAMN05216217_101262"/>
<feature type="compositionally biased region" description="Low complexity" evidence="1">
    <location>
        <begin position="11"/>
        <end position="24"/>
    </location>
</feature>
<dbReference type="Pfam" id="PF02120">
    <property type="entry name" value="Flg_hook"/>
    <property type="match status" value="1"/>
</dbReference>
<feature type="domain" description="Flagellar hook-length control protein-like C-terminal" evidence="2">
    <location>
        <begin position="435"/>
        <end position="513"/>
    </location>
</feature>
<dbReference type="InterPro" id="IPR021136">
    <property type="entry name" value="Flagellar_hook_control-like_C"/>
</dbReference>
<dbReference type="InterPro" id="IPR038610">
    <property type="entry name" value="FliK-like_C_sf"/>
</dbReference>
<protein>
    <submittedName>
        <fullName evidence="3">Hook-length control protein FliK</fullName>
    </submittedName>
</protein>
<gene>
    <name evidence="3" type="ORF">SAMN05216217_101262</name>
</gene>
<keyword evidence="4" id="KW-1185">Reference proteome</keyword>
<proteinExistence type="predicted"/>
<dbReference type="Gene3D" id="3.30.750.140">
    <property type="match status" value="1"/>
</dbReference>
<sequence>MTLEFNPLPPGSSAATSGSSSTASRTPPISLQTLGPLDPSLFARGSRQAEVISALAASAGGFRLLLRLAGDGNQPPGDLTLLSQQNIATGSRLQLEQVNVTSLLARLAPAAPLLTRLDPANFPAGTRVTLQITSQQALAEGKGFLLTATTSSPQAGSQLQLRSLHPVEPGTRLQAVVGQTGELKLTSVGERQRQLQLLEGLRDTLQRQAAPEQLLQRASQLLDNTSSRLPPSLNQALAQVLSQIPESSQLGTPQGLASALQRSGLFMEQGLQQLLSALKSAGNPVELARLLAAVSQLPVSAEQAAPPGADLKANLLNLLLTLQAQLPAAQTAAALQAGQHWPMASQQLRPGLFPIPARALQALGETGDLGSLLRLTAALLSRIQHHQFQSLGQTQSFADGSSQTVWQLDVPMREQQQFSHIQLRIQRDDPGAEKGKKRKQPQWEIRLQFHLEQLGPLQAVAHLQSGQVSAELWAEKLSTVQLIRAETEVLRERLQAQGLQIGTLTCRRGSPPEPVSSVQQHWIDEVT</sequence>
<dbReference type="AlphaFoldDB" id="A0A1I4NEH0"/>